<dbReference type="EMBL" id="BGPR01074949">
    <property type="protein sequence ID" value="GBO46953.1"/>
    <property type="molecule type" value="Genomic_DNA"/>
</dbReference>
<gene>
    <name evidence="3" type="ORF">AVEN_135749_1</name>
    <name evidence="1" type="ORF">AVEN_221979_1</name>
    <name evidence="4" type="ORF">AVEN_36590_1</name>
    <name evidence="2" type="ORF">AVEN_61067_1</name>
</gene>
<keyword evidence="5" id="KW-1185">Reference proteome</keyword>
<evidence type="ECO:0000313" key="4">
    <source>
        <dbReference type="EMBL" id="GBO46953.1"/>
    </source>
</evidence>
<accession>A0A4Y2XBF1</accession>
<protein>
    <submittedName>
        <fullName evidence="4">Uncharacterized protein</fullName>
    </submittedName>
</protein>
<dbReference type="EMBL" id="BGPR01075365">
    <property type="protein sequence ID" value="GBL54947.1"/>
    <property type="molecule type" value="Genomic_DNA"/>
</dbReference>
<dbReference type="EMBL" id="BGPR01062768">
    <property type="protein sequence ID" value="GBO38138.1"/>
    <property type="molecule type" value="Genomic_DNA"/>
</dbReference>
<evidence type="ECO:0000313" key="2">
    <source>
        <dbReference type="EMBL" id="GBO38138.1"/>
    </source>
</evidence>
<sequence length="133" mass="14832">MEMQIASLLMSHHPMPSLLGFFESLFRIIECLHCCASSAAYVTSSSAFIAVLLRLLMSHHPVPLLLFFFGISESLTFKLNSSSEKTLTWEKDKLVLGVPECVGNLTPGITCDALPYRFRAPTAWPFPQRVLNT</sequence>
<dbReference type="EMBL" id="BGPR01062811">
    <property type="protein sequence ID" value="GBO38168.1"/>
    <property type="molecule type" value="Genomic_DNA"/>
</dbReference>
<proteinExistence type="predicted"/>
<dbReference type="AlphaFoldDB" id="A0A4Y2XBF1"/>
<evidence type="ECO:0000313" key="3">
    <source>
        <dbReference type="EMBL" id="GBO38168.1"/>
    </source>
</evidence>
<dbReference type="Proteomes" id="UP000499080">
    <property type="component" value="Unassembled WGS sequence"/>
</dbReference>
<organism evidence="4 5">
    <name type="scientific">Araneus ventricosus</name>
    <name type="common">Orbweaver spider</name>
    <name type="synonym">Epeira ventricosa</name>
    <dbReference type="NCBI Taxonomy" id="182803"/>
    <lineage>
        <taxon>Eukaryota</taxon>
        <taxon>Metazoa</taxon>
        <taxon>Ecdysozoa</taxon>
        <taxon>Arthropoda</taxon>
        <taxon>Chelicerata</taxon>
        <taxon>Arachnida</taxon>
        <taxon>Araneae</taxon>
        <taxon>Araneomorphae</taxon>
        <taxon>Entelegynae</taxon>
        <taxon>Araneoidea</taxon>
        <taxon>Araneidae</taxon>
        <taxon>Araneus</taxon>
    </lineage>
</organism>
<name>A0A4Y2XBF1_ARAVE</name>
<evidence type="ECO:0000313" key="5">
    <source>
        <dbReference type="Proteomes" id="UP000499080"/>
    </source>
</evidence>
<comment type="caution">
    <text evidence="4">The sequence shown here is derived from an EMBL/GenBank/DDBJ whole genome shotgun (WGS) entry which is preliminary data.</text>
</comment>
<evidence type="ECO:0000313" key="1">
    <source>
        <dbReference type="EMBL" id="GBL54947.1"/>
    </source>
</evidence>
<reference evidence="4 5" key="1">
    <citation type="journal article" date="2019" name="Sci. Rep.">
        <title>Orb-weaving spider Araneus ventricosus genome elucidates the spidroin gene catalogue.</title>
        <authorList>
            <person name="Kono N."/>
            <person name="Nakamura H."/>
            <person name="Ohtoshi R."/>
            <person name="Moran D.A.P."/>
            <person name="Shinohara A."/>
            <person name="Yoshida Y."/>
            <person name="Fujiwara M."/>
            <person name="Mori M."/>
            <person name="Tomita M."/>
            <person name="Arakawa K."/>
        </authorList>
    </citation>
    <scope>NUCLEOTIDE SEQUENCE [LARGE SCALE GENOMIC DNA]</scope>
</reference>